<dbReference type="eggNOG" id="ENOG502S617">
    <property type="taxonomic scope" value="Eukaryota"/>
</dbReference>
<dbReference type="SUPFAM" id="SSF52540">
    <property type="entry name" value="P-loop containing nucleoside triphosphate hydrolases"/>
    <property type="match status" value="1"/>
</dbReference>
<organism evidence="1">
    <name type="scientific">Rhizophagus irregularis (strain DAOM 181602 / DAOM 197198 / MUCL 43194)</name>
    <name type="common">Arbuscular mycorrhizal fungus</name>
    <name type="synonym">Glomus intraradices</name>
    <dbReference type="NCBI Taxonomy" id="747089"/>
    <lineage>
        <taxon>Eukaryota</taxon>
        <taxon>Fungi</taxon>
        <taxon>Fungi incertae sedis</taxon>
        <taxon>Mucoromycota</taxon>
        <taxon>Glomeromycotina</taxon>
        <taxon>Glomeromycetes</taxon>
        <taxon>Glomerales</taxon>
        <taxon>Glomeraceae</taxon>
        <taxon>Rhizophagus</taxon>
    </lineage>
</organism>
<reference evidence="1" key="1">
    <citation type="submission" date="2013-07" db="EMBL/GenBank/DDBJ databases">
        <title>The genome of an arbuscular mycorrhizal fungus provides insights into the evolution of the oldest plant symbiosis.</title>
        <authorList>
            <consortium name="DOE Joint Genome Institute"/>
            <person name="Tisserant E."/>
            <person name="Malbreil M."/>
            <person name="Kuo A."/>
            <person name="Kohler A."/>
            <person name="Symeonidi A."/>
            <person name="Balestrini R."/>
            <person name="Charron P."/>
            <person name="Duensing N."/>
            <person name="Frei-dit-Frey N."/>
            <person name="Gianinazzi-Pearson V."/>
            <person name="Gilbert B."/>
            <person name="Handa Y."/>
            <person name="Hijri M."/>
            <person name="Kaul R."/>
            <person name="Kawaguchi M."/>
            <person name="Krajinski F."/>
            <person name="Lammers P."/>
            <person name="Lapierre D."/>
            <person name="Masclaux F.G."/>
            <person name="Murat C."/>
            <person name="Morin E."/>
            <person name="Ndikumana S."/>
            <person name="Pagni M."/>
            <person name="Petitpierre D."/>
            <person name="Requena N."/>
            <person name="Rosikiewicz P."/>
            <person name="Riley R."/>
            <person name="Saito K."/>
            <person name="San Clemente H."/>
            <person name="Shapiro H."/>
            <person name="van Tuinen D."/>
            <person name="Becard G."/>
            <person name="Bonfante P."/>
            <person name="Paszkowski U."/>
            <person name="Shachar-Hill Y."/>
            <person name="Young J.P."/>
            <person name="Sanders I.R."/>
            <person name="Henrissat B."/>
            <person name="Rensing S.A."/>
            <person name="Grigoriev I.V."/>
            <person name="Corradi N."/>
            <person name="Roux C."/>
            <person name="Martin F."/>
        </authorList>
    </citation>
    <scope>NUCLEOTIDE SEQUENCE</scope>
    <source>
        <strain evidence="1">DAOM 197198</strain>
    </source>
</reference>
<protein>
    <recommendedName>
        <fullName evidence="2">ATPase domain-containing protein</fullName>
    </recommendedName>
</protein>
<proteinExistence type="predicted"/>
<sequence length="431" mass="49797">MFFSSLTKSFKCLSTGGSISNMLSNGYIARYNTKANVFFNRTRELRYFRNAFSNEQPRLHVILGPPSTGKTALIREITTKNENFSPLFINCRNGQFDSPENVYNSLSIQFKTLADKQMKYLEKLPNELEIKDKILDFVNFVAEKGKEKITSDRVSELLSKIVGTLRIGTFGMVIEYHNLFWLLMKQTCLANLIESQLQIPHVTPYVVGDLSIGEAEDYFEKHVLPQHGCEELKGKFDHVRRITGTRMLIINMYVSEYKNNGGKLEYDEFSVFRQEDDKLRTGLDPFGFPGEPIDPLWDRNDLIKVMKKIVEAENKGFVLERDLIEEIGIRKLHSLVYNNFLHRRQTNMFANDINAPNEVILTAMNQPSLRAMERLLKILAYSINFILKTLLKTEIGNSLSKFWSKDPQNYEIMKLYHGITSLHLLSNLESM</sequence>
<dbReference type="HOGENOM" id="CLU_056787_0_0_1"/>
<dbReference type="AlphaFoldDB" id="U9U4C3"/>
<accession>U9U4C3</accession>
<dbReference type="InterPro" id="IPR027417">
    <property type="entry name" value="P-loop_NTPase"/>
</dbReference>
<dbReference type="PANTHER" id="PTHR37096">
    <property type="entry name" value="YALI0E33429P"/>
    <property type="match status" value="1"/>
</dbReference>
<evidence type="ECO:0008006" key="2">
    <source>
        <dbReference type="Google" id="ProtNLM"/>
    </source>
</evidence>
<name>U9U4C3_RHIID</name>
<evidence type="ECO:0000313" key="1">
    <source>
        <dbReference type="EMBL" id="ESA10471.1"/>
    </source>
</evidence>
<gene>
    <name evidence="1" type="ORF">GLOINDRAFT_29416</name>
</gene>
<dbReference type="EMBL" id="KI287073">
    <property type="protein sequence ID" value="ESA10471.1"/>
    <property type="molecule type" value="Genomic_DNA"/>
</dbReference>
<dbReference type="Gene3D" id="3.40.50.300">
    <property type="entry name" value="P-loop containing nucleotide triphosphate hydrolases"/>
    <property type="match status" value="1"/>
</dbReference>
<dbReference type="InterPro" id="IPR051667">
    <property type="entry name" value="Archaeal_ATPase_domain"/>
</dbReference>
<dbReference type="PANTHER" id="PTHR37096:SF1">
    <property type="entry name" value="AAA+ ATPASE DOMAIN-CONTAINING PROTEIN"/>
    <property type="match status" value="1"/>
</dbReference>
<dbReference type="VEuPathDB" id="FungiDB:RhiirFUN_026854"/>